<protein>
    <submittedName>
        <fullName evidence="3">Uncharacterized protein</fullName>
    </submittedName>
</protein>
<dbReference type="Proteomes" id="UP000235388">
    <property type="component" value="Unassembled WGS sequence"/>
</dbReference>
<comment type="caution">
    <text evidence="3">The sequence shown here is derived from an EMBL/GenBank/DDBJ whole genome shotgun (WGS) entry which is preliminary data.</text>
</comment>
<evidence type="ECO:0000313" key="1">
    <source>
        <dbReference type="EMBL" id="PLW06582.1"/>
    </source>
</evidence>
<dbReference type="AlphaFoldDB" id="A0A2N5TLN8"/>
<evidence type="ECO:0000313" key="5">
    <source>
        <dbReference type="Proteomes" id="UP000235388"/>
    </source>
</evidence>
<evidence type="ECO:0000313" key="4">
    <source>
        <dbReference type="EMBL" id="PLW30536.1"/>
    </source>
</evidence>
<reference evidence="5 6" key="1">
    <citation type="submission" date="2017-11" db="EMBL/GenBank/DDBJ databases">
        <title>De novo assembly and phasing of dikaryotic genomes from two isolates of Puccinia coronata f. sp. avenae, the causal agent of oat crown rust.</title>
        <authorList>
            <person name="Miller M.E."/>
            <person name="Zhang Y."/>
            <person name="Omidvar V."/>
            <person name="Sperschneider J."/>
            <person name="Schwessinger B."/>
            <person name="Raley C."/>
            <person name="Palmer J.M."/>
            <person name="Garnica D."/>
            <person name="Upadhyaya N."/>
            <person name="Rathjen J."/>
            <person name="Taylor J.M."/>
            <person name="Park R.F."/>
            <person name="Dodds P.N."/>
            <person name="Hirsch C.D."/>
            <person name="Kianian S.F."/>
            <person name="Figueroa M."/>
        </authorList>
    </citation>
    <scope>NUCLEOTIDE SEQUENCE [LARGE SCALE GENOMIC DNA]</scope>
    <source>
        <strain evidence="3">12NC29</strain>
        <strain evidence="2">12SD80</strain>
    </source>
</reference>
<evidence type="ECO:0000313" key="6">
    <source>
        <dbReference type="Proteomes" id="UP000235392"/>
    </source>
</evidence>
<accession>A0A2N5TLN8</accession>
<name>A0A2N5TLN8_9BASI</name>
<sequence>MTYDYPDGCLPVNGERELMSSSMAGSRKGDPTPLVSFASRQTPAAVYRVGRPFCAPGNGQLRPSLVRPSDHRHRCLAGGRHVGVWRSVTSATEVLYRNGIQVGRTCSRII</sequence>
<dbReference type="EMBL" id="PGCI01000295">
    <property type="protein sequence ID" value="PLW30536.1"/>
    <property type="molecule type" value="Genomic_DNA"/>
</dbReference>
<evidence type="ECO:0000313" key="2">
    <source>
        <dbReference type="EMBL" id="PLW11671.1"/>
    </source>
</evidence>
<proteinExistence type="predicted"/>
<organism evidence="3 5">
    <name type="scientific">Puccinia coronata f. sp. avenae</name>
    <dbReference type="NCBI Taxonomy" id="200324"/>
    <lineage>
        <taxon>Eukaryota</taxon>
        <taxon>Fungi</taxon>
        <taxon>Dikarya</taxon>
        <taxon>Basidiomycota</taxon>
        <taxon>Pucciniomycotina</taxon>
        <taxon>Pucciniomycetes</taxon>
        <taxon>Pucciniales</taxon>
        <taxon>Pucciniaceae</taxon>
        <taxon>Puccinia</taxon>
    </lineage>
</organism>
<evidence type="ECO:0000313" key="3">
    <source>
        <dbReference type="EMBL" id="PLW26407.1"/>
    </source>
</evidence>
<dbReference type="EMBL" id="PGCJ01000545">
    <property type="protein sequence ID" value="PLW26407.1"/>
    <property type="molecule type" value="Genomic_DNA"/>
</dbReference>
<keyword evidence="5" id="KW-1185">Reference proteome</keyword>
<dbReference type="EMBL" id="PGCJ01001302">
    <property type="protein sequence ID" value="PLW06582.1"/>
    <property type="molecule type" value="Genomic_DNA"/>
</dbReference>
<dbReference type="Proteomes" id="UP000235392">
    <property type="component" value="Unassembled WGS sequence"/>
</dbReference>
<gene>
    <name evidence="3" type="ORF">PCANC_28730</name>
    <name evidence="1" type="ORF">PCANC_28853</name>
    <name evidence="4" type="ORF">PCASD_22081</name>
    <name evidence="2" type="ORF">PCASD_24773</name>
</gene>
<dbReference type="EMBL" id="PGCI01000913">
    <property type="protein sequence ID" value="PLW11671.1"/>
    <property type="molecule type" value="Genomic_DNA"/>
</dbReference>